<dbReference type="SUPFAM" id="SSF49899">
    <property type="entry name" value="Concanavalin A-like lectins/glucanases"/>
    <property type="match status" value="1"/>
</dbReference>
<dbReference type="PANTHER" id="PTHR42800:SF2">
    <property type="entry name" value="INVERTASE-RELATED"/>
    <property type="match status" value="1"/>
</dbReference>
<reference evidence="8" key="2">
    <citation type="submission" date="2014-01" db="EMBL/GenBank/DDBJ databases">
        <title>Evolution of pathogenesis and genome organization in the Tremellales.</title>
        <authorList>
            <person name="Cuomo C."/>
            <person name="Litvintseva A."/>
            <person name="Heitman J."/>
            <person name="Chen Y."/>
            <person name="Sun S."/>
            <person name="Springer D."/>
            <person name="Dromer F."/>
            <person name="Young S."/>
            <person name="Zeng Q."/>
            <person name="Chapman S."/>
            <person name="Gujja S."/>
            <person name="Saif S."/>
            <person name="Birren B."/>
        </authorList>
    </citation>
    <scope>NUCLEOTIDE SEQUENCE</scope>
    <source>
        <strain evidence="8">CBS 10118</strain>
    </source>
</reference>
<feature type="chain" id="PRO_5008626888" evidence="5">
    <location>
        <begin position="22"/>
        <end position="533"/>
    </location>
</feature>
<feature type="signal peptide" evidence="5">
    <location>
        <begin position="1"/>
        <end position="21"/>
    </location>
</feature>
<dbReference type="AlphaFoldDB" id="A0A1B9GAJ1"/>
<dbReference type="InterPro" id="IPR023296">
    <property type="entry name" value="Glyco_hydro_beta-prop_sf"/>
</dbReference>
<reference evidence="8" key="1">
    <citation type="submission" date="2013-07" db="EMBL/GenBank/DDBJ databases">
        <title>The Genome Sequence of Cryptococcus bestiolae CBS10118.</title>
        <authorList>
            <consortium name="The Broad Institute Genome Sequencing Platform"/>
            <person name="Cuomo C."/>
            <person name="Litvintseva A."/>
            <person name="Chen Y."/>
            <person name="Heitman J."/>
            <person name="Sun S."/>
            <person name="Springer D."/>
            <person name="Dromer F."/>
            <person name="Young S.K."/>
            <person name="Zeng Q."/>
            <person name="Gargeya S."/>
            <person name="Fitzgerald M."/>
            <person name="Abouelleil A."/>
            <person name="Alvarado L."/>
            <person name="Berlin A.M."/>
            <person name="Chapman S.B."/>
            <person name="Dewar J."/>
            <person name="Goldberg J."/>
            <person name="Griggs A."/>
            <person name="Gujja S."/>
            <person name="Hansen M."/>
            <person name="Howarth C."/>
            <person name="Imamovic A."/>
            <person name="Larimer J."/>
            <person name="McCowan C."/>
            <person name="Murphy C."/>
            <person name="Pearson M."/>
            <person name="Priest M."/>
            <person name="Roberts A."/>
            <person name="Saif S."/>
            <person name="Shea T."/>
            <person name="Sykes S."/>
            <person name="Wortman J."/>
            <person name="Nusbaum C."/>
            <person name="Birren B."/>
        </authorList>
    </citation>
    <scope>NUCLEOTIDE SEQUENCE [LARGE SCALE GENOMIC DNA]</scope>
    <source>
        <strain evidence="8">CBS 10118</strain>
    </source>
</reference>
<dbReference type="PANTHER" id="PTHR42800">
    <property type="entry name" value="EXOINULINASE INUD (AFU_ORTHOLOGUE AFUA_5G00480)"/>
    <property type="match status" value="1"/>
</dbReference>
<dbReference type="GO" id="GO:0004575">
    <property type="term" value="F:sucrose alpha-glucosidase activity"/>
    <property type="evidence" value="ECO:0007669"/>
    <property type="project" value="TreeGrafter"/>
</dbReference>
<accession>A0A1B9GAJ1</accession>
<gene>
    <name evidence="8" type="ORF">I302_02891</name>
</gene>
<sequence length="533" mass="58396">MMDRLIPISLILLSTLTHVFAQSSTTAPVPTGIPIQGDYTGPLRPRVHYSPPKGFMNDPNGLFKDSNGTWHLYYQYNPTDVVAGNQHWGHATSPDLYTWTNQPIALFPPNSTSGVFSGSIVTDPGNTSGFFPNTTNGVVAIYTLNTPEKQTQEIAYSFDDGYTFTPYAGNPVLDVNSKQFRDPKVVRYGDNWVMVIAFAAEYVIGIYTSPDLKTWTHASNVSHVGFLGVQYECPNLVELPIRSGDNSSNGRGADEEKGWVLTISINPGAPLGGSITQYFPGEFNGTHFTPHDGATRLSNFGKDDYAGQFFYNQSVSIGWASNWEYTNLVPTAKEGWRSSMTLPRENYLVDTGVKGWELVQEIYDLQPIVSNNLTSSRNLVNTSQEVGFGDGNGTAVYFDLNITLPTNITFSPYASINFTFSTASSGEQLKGGYILAGATPYTIWVDRGKTNGFEYPLFTEKFSASQVSLKPAQRIQGIIDKSLSEIYVDNGALVGTVDVYPTAPFTKLSVGTGDLPEGSNVSLEVWELKDTWA</sequence>
<dbReference type="VEuPathDB" id="FungiDB:I302_02891"/>
<dbReference type="InterPro" id="IPR001362">
    <property type="entry name" value="Glyco_hydro_32"/>
</dbReference>
<dbReference type="InterPro" id="IPR018053">
    <property type="entry name" value="Glyco_hydro_32_AS"/>
</dbReference>
<dbReference type="InterPro" id="IPR013189">
    <property type="entry name" value="Glyco_hydro_32_C"/>
</dbReference>
<dbReference type="Pfam" id="PF00251">
    <property type="entry name" value="Glyco_hydro_32N"/>
    <property type="match status" value="1"/>
</dbReference>
<keyword evidence="3 4" id="KW-0326">Glycosidase</keyword>
<organism evidence="8">
    <name type="scientific">Kwoniella bestiolae CBS 10118</name>
    <dbReference type="NCBI Taxonomy" id="1296100"/>
    <lineage>
        <taxon>Eukaryota</taxon>
        <taxon>Fungi</taxon>
        <taxon>Dikarya</taxon>
        <taxon>Basidiomycota</taxon>
        <taxon>Agaricomycotina</taxon>
        <taxon>Tremellomycetes</taxon>
        <taxon>Tremellales</taxon>
        <taxon>Cryptococcaceae</taxon>
        <taxon>Kwoniella</taxon>
    </lineage>
</organism>
<feature type="domain" description="Glycosyl hydrolase family 32 N-terminal" evidence="6">
    <location>
        <begin position="48"/>
        <end position="350"/>
    </location>
</feature>
<dbReference type="InterPro" id="IPR013320">
    <property type="entry name" value="ConA-like_dom_sf"/>
</dbReference>
<evidence type="ECO:0000256" key="2">
    <source>
        <dbReference type="ARBA" id="ARBA00022801"/>
    </source>
</evidence>
<dbReference type="Gene3D" id="2.115.10.20">
    <property type="entry name" value="Glycosyl hydrolase domain, family 43"/>
    <property type="match status" value="1"/>
</dbReference>
<dbReference type="Pfam" id="PF08244">
    <property type="entry name" value="Glyco_hydro_32C"/>
    <property type="match status" value="1"/>
</dbReference>
<dbReference type="Gene3D" id="2.60.120.560">
    <property type="entry name" value="Exo-inulinase, domain 1"/>
    <property type="match status" value="1"/>
</dbReference>
<dbReference type="CDD" id="cd18622">
    <property type="entry name" value="GH32_Inu-like"/>
    <property type="match status" value="1"/>
</dbReference>
<dbReference type="EMBL" id="KI894019">
    <property type="protein sequence ID" value="OCF28040.1"/>
    <property type="molecule type" value="Genomic_DNA"/>
</dbReference>
<dbReference type="SUPFAM" id="SSF75005">
    <property type="entry name" value="Arabinanase/levansucrase/invertase"/>
    <property type="match status" value="1"/>
</dbReference>
<evidence type="ECO:0000259" key="7">
    <source>
        <dbReference type="Pfam" id="PF08244"/>
    </source>
</evidence>
<dbReference type="OrthoDB" id="202537at2759"/>
<keyword evidence="2 4" id="KW-0378">Hydrolase</keyword>
<evidence type="ECO:0000256" key="3">
    <source>
        <dbReference type="ARBA" id="ARBA00023295"/>
    </source>
</evidence>
<evidence type="ECO:0000256" key="4">
    <source>
        <dbReference type="RuleBase" id="RU362110"/>
    </source>
</evidence>
<evidence type="ECO:0000256" key="5">
    <source>
        <dbReference type="SAM" id="SignalP"/>
    </source>
</evidence>
<keyword evidence="5" id="KW-0732">Signal</keyword>
<protein>
    <submittedName>
        <fullName evidence="8">Beta-fructofuranosidase</fullName>
    </submittedName>
</protein>
<dbReference type="SMART" id="SM00640">
    <property type="entry name" value="Glyco_32"/>
    <property type="match status" value="1"/>
</dbReference>
<evidence type="ECO:0000256" key="1">
    <source>
        <dbReference type="ARBA" id="ARBA00009902"/>
    </source>
</evidence>
<dbReference type="PROSITE" id="PS00609">
    <property type="entry name" value="GLYCOSYL_HYDROL_F32"/>
    <property type="match status" value="1"/>
</dbReference>
<comment type="similarity">
    <text evidence="1 4">Belongs to the glycosyl hydrolase 32 family.</text>
</comment>
<feature type="domain" description="Glycosyl hydrolase family 32 C-terminal" evidence="7">
    <location>
        <begin position="390"/>
        <end position="527"/>
    </location>
</feature>
<dbReference type="STRING" id="1296100.A0A1B9GAJ1"/>
<dbReference type="FunFam" id="2.115.10.20:FF:000002">
    <property type="entry name" value="Invertase 2"/>
    <property type="match status" value="1"/>
</dbReference>
<dbReference type="GO" id="GO:0000324">
    <property type="term" value="C:fungal-type vacuole"/>
    <property type="evidence" value="ECO:0007669"/>
    <property type="project" value="TreeGrafter"/>
</dbReference>
<name>A0A1B9GAJ1_9TREE</name>
<proteinExistence type="inferred from homology"/>
<dbReference type="InterPro" id="IPR013148">
    <property type="entry name" value="Glyco_hydro_32_N"/>
</dbReference>
<evidence type="ECO:0000313" key="8">
    <source>
        <dbReference type="EMBL" id="OCF28040.1"/>
    </source>
</evidence>
<evidence type="ECO:0000259" key="6">
    <source>
        <dbReference type="Pfam" id="PF00251"/>
    </source>
</evidence>
<dbReference type="GO" id="GO:0005987">
    <property type="term" value="P:sucrose catabolic process"/>
    <property type="evidence" value="ECO:0007669"/>
    <property type="project" value="TreeGrafter"/>
</dbReference>